<dbReference type="Pfam" id="PF11138">
    <property type="entry name" value="DUF2911"/>
    <property type="match status" value="1"/>
</dbReference>
<dbReference type="RefSeq" id="WP_377503487.1">
    <property type="nucleotide sequence ID" value="NZ_JBHULU010000004.1"/>
</dbReference>
<comment type="caution">
    <text evidence="2">The sequence shown here is derived from an EMBL/GenBank/DDBJ whole genome shotgun (WGS) entry which is preliminary data.</text>
</comment>
<evidence type="ECO:0000256" key="1">
    <source>
        <dbReference type="SAM" id="SignalP"/>
    </source>
</evidence>
<dbReference type="Proteomes" id="UP001597544">
    <property type="component" value="Unassembled WGS sequence"/>
</dbReference>
<protein>
    <submittedName>
        <fullName evidence="2">DUF2911 domain-containing protein</fullName>
    </submittedName>
</protein>
<evidence type="ECO:0000313" key="3">
    <source>
        <dbReference type="Proteomes" id="UP001597544"/>
    </source>
</evidence>
<reference evidence="3" key="1">
    <citation type="journal article" date="2019" name="Int. J. Syst. Evol. Microbiol.">
        <title>The Global Catalogue of Microorganisms (GCM) 10K type strain sequencing project: providing services to taxonomists for standard genome sequencing and annotation.</title>
        <authorList>
            <consortium name="The Broad Institute Genomics Platform"/>
            <consortium name="The Broad Institute Genome Sequencing Center for Infectious Disease"/>
            <person name="Wu L."/>
            <person name="Ma J."/>
        </authorList>
    </citation>
    <scope>NUCLEOTIDE SEQUENCE [LARGE SCALE GENOMIC DNA]</scope>
    <source>
        <strain evidence="3">KCTC 42498</strain>
    </source>
</reference>
<feature type="chain" id="PRO_5046755020" evidence="1">
    <location>
        <begin position="26"/>
        <end position="176"/>
    </location>
</feature>
<evidence type="ECO:0000313" key="2">
    <source>
        <dbReference type="EMBL" id="MFD2513028.1"/>
    </source>
</evidence>
<keyword evidence="1" id="KW-0732">Signal</keyword>
<dbReference type="EMBL" id="JBHULU010000004">
    <property type="protein sequence ID" value="MFD2513028.1"/>
    <property type="molecule type" value="Genomic_DNA"/>
</dbReference>
<keyword evidence="3" id="KW-1185">Reference proteome</keyword>
<sequence length="176" mass="19681">MKKLHLLTPLSFLLICVFMSFGACAQNNKANRPSPPASATGEIGPANITINYSSPAVKGRTIWGELVPYGQVWRAGANEATTFEVDQDVMVEGKLLPAGKYSFYTIPGEEEWTIIFNKVANQWGTEYDDRHDALRVNVKPRETASMNERLKYDVTDDGIVLIWEKMEVPVSVKVKE</sequence>
<dbReference type="PROSITE" id="PS51257">
    <property type="entry name" value="PROKAR_LIPOPROTEIN"/>
    <property type="match status" value="1"/>
</dbReference>
<organism evidence="2 3">
    <name type="scientific">Pontibacter locisalis</name>
    <dbReference type="NCBI Taxonomy" id="1719035"/>
    <lineage>
        <taxon>Bacteria</taxon>
        <taxon>Pseudomonadati</taxon>
        <taxon>Bacteroidota</taxon>
        <taxon>Cytophagia</taxon>
        <taxon>Cytophagales</taxon>
        <taxon>Hymenobacteraceae</taxon>
        <taxon>Pontibacter</taxon>
    </lineage>
</organism>
<feature type="signal peptide" evidence="1">
    <location>
        <begin position="1"/>
        <end position="25"/>
    </location>
</feature>
<name>A0ABW5IHZ2_9BACT</name>
<accession>A0ABW5IHZ2</accession>
<gene>
    <name evidence="2" type="ORF">ACFSRY_04065</name>
</gene>
<dbReference type="InterPro" id="IPR021314">
    <property type="entry name" value="DUF2911"/>
</dbReference>
<proteinExistence type="predicted"/>